<keyword evidence="2" id="KW-0812">Transmembrane</keyword>
<feature type="region of interest" description="Disordered" evidence="1">
    <location>
        <begin position="1"/>
        <end position="47"/>
    </location>
</feature>
<keyword evidence="2" id="KW-1133">Transmembrane helix</keyword>
<dbReference type="AlphaFoldDB" id="A0A3S9A4R9"/>
<dbReference type="EMBL" id="CP034437">
    <property type="protein sequence ID" value="AZN40691.1"/>
    <property type="molecule type" value="Genomic_DNA"/>
</dbReference>
<evidence type="ECO:0000256" key="2">
    <source>
        <dbReference type="SAM" id="Phobius"/>
    </source>
</evidence>
<protein>
    <submittedName>
        <fullName evidence="3">Uncharacterized protein</fullName>
    </submittedName>
</protein>
<evidence type="ECO:0000256" key="1">
    <source>
        <dbReference type="SAM" id="MobiDB-lite"/>
    </source>
</evidence>
<keyword evidence="2" id="KW-0472">Membrane</keyword>
<gene>
    <name evidence="3" type="ORF">EJC50_14265</name>
</gene>
<organism evidence="3 4">
    <name type="scientific">Paenibacillus albus</name>
    <dbReference type="NCBI Taxonomy" id="2495582"/>
    <lineage>
        <taxon>Bacteria</taxon>
        <taxon>Bacillati</taxon>
        <taxon>Bacillota</taxon>
        <taxon>Bacilli</taxon>
        <taxon>Bacillales</taxon>
        <taxon>Paenibacillaceae</taxon>
        <taxon>Paenibacillus</taxon>
    </lineage>
</organism>
<dbReference type="Proteomes" id="UP000272528">
    <property type="component" value="Chromosome"/>
</dbReference>
<dbReference type="KEGG" id="palb:EJC50_14265"/>
<dbReference type="RefSeq" id="WP_126016035.1">
    <property type="nucleotide sequence ID" value="NZ_CP034437.1"/>
</dbReference>
<sequence length="78" mass="9220">MSRVEKFGRRNAVPAESRSKNKNKKASKHYVEDNNELPSRREAHPSNKQQMTKWFFRLVIGLFVLLMIGLLIWGRQYS</sequence>
<evidence type="ECO:0000313" key="3">
    <source>
        <dbReference type="EMBL" id="AZN40691.1"/>
    </source>
</evidence>
<reference evidence="4" key="1">
    <citation type="submission" date="2018-12" db="EMBL/GenBank/DDBJ databases">
        <title>Genome sequence of Peanibacillus sp.</title>
        <authorList>
            <person name="Subramani G."/>
            <person name="Srinivasan S."/>
            <person name="Kim M.K."/>
        </authorList>
    </citation>
    <scope>NUCLEOTIDE SEQUENCE [LARGE SCALE GENOMIC DNA]</scope>
    <source>
        <strain evidence="4">18JY67-1</strain>
    </source>
</reference>
<feature type="transmembrane region" description="Helical" evidence="2">
    <location>
        <begin position="54"/>
        <end position="73"/>
    </location>
</feature>
<keyword evidence="4" id="KW-1185">Reference proteome</keyword>
<proteinExistence type="predicted"/>
<evidence type="ECO:0000313" key="4">
    <source>
        <dbReference type="Proteomes" id="UP000272528"/>
    </source>
</evidence>
<accession>A0A3S9A4R9</accession>
<dbReference type="OrthoDB" id="2622205at2"/>
<name>A0A3S9A4R9_9BACL</name>